<name>A0ACB5TIN6_CANBO</name>
<evidence type="ECO:0000313" key="1">
    <source>
        <dbReference type="EMBL" id="GME89482.1"/>
    </source>
</evidence>
<keyword evidence="2" id="KW-1185">Reference proteome</keyword>
<gene>
    <name evidence="1" type="ORF">Cboi01_000141700</name>
</gene>
<dbReference type="Proteomes" id="UP001165101">
    <property type="component" value="Unassembled WGS sequence"/>
</dbReference>
<comment type="caution">
    <text evidence="1">The sequence shown here is derived from an EMBL/GenBank/DDBJ whole genome shotgun (WGS) entry which is preliminary data.</text>
</comment>
<evidence type="ECO:0000313" key="2">
    <source>
        <dbReference type="Proteomes" id="UP001165101"/>
    </source>
</evidence>
<organism evidence="1 2">
    <name type="scientific">Candida boidinii</name>
    <name type="common">Yeast</name>
    <dbReference type="NCBI Taxonomy" id="5477"/>
    <lineage>
        <taxon>Eukaryota</taxon>
        <taxon>Fungi</taxon>
        <taxon>Dikarya</taxon>
        <taxon>Ascomycota</taxon>
        <taxon>Saccharomycotina</taxon>
        <taxon>Pichiomycetes</taxon>
        <taxon>Pichiales</taxon>
        <taxon>Pichiaceae</taxon>
        <taxon>Ogataea</taxon>
        <taxon>Ogataea/Candida clade</taxon>
    </lineage>
</organism>
<sequence length="498" mass="54425">MIDPSITTEVNSDSVNEDNNFENLDSKLDHDVLEKIGAFFFKGKKVDYLKKKRKLEKELSTEGKINGGVNNVNNDNNSEIGNVNIANKKKDDVPDGNNTRPLNSETETGNNTKNKAVVNSNNPEINREINLIMDANETSTNNAIMAASNPQPNAKSVKYHPHPHSHYHHHAPERRIKHEEKSLKDLLNSESDSSDSLEMKCDKNNDDQSCNNGSKIEIIRNDDDSDMGGINSVSGSNSDTNSMNGMDTSEKNGSVMANSRSSRMRNMSNDPSSASSASTSNPDSNSNSNPDSSGSSPPSNTGGSNDNGSDTNINYELNGNQDNNNVRNNSVSSTFLNSSNSSSSSSSMGPSSNVGPSLTITALTNKNDNNNYDEVTYKTGADNKVVYTSETAPLDNNTNDNGINNKSGTTQNNNGHNGIGFMSKMRDMQERGLRKTFDSCLDQIHGLQDLFYDLNDSELSREDKLLFNMKLAKELKATFEKSMEISKNIKQSAKSKKP</sequence>
<protein>
    <submittedName>
        <fullName evidence="1">Unnamed protein product</fullName>
    </submittedName>
</protein>
<reference evidence="1" key="1">
    <citation type="submission" date="2023-04" db="EMBL/GenBank/DDBJ databases">
        <title>Candida boidinii NBRC 1967.</title>
        <authorList>
            <person name="Ichikawa N."/>
            <person name="Sato H."/>
            <person name="Tonouchi N."/>
        </authorList>
    </citation>
    <scope>NUCLEOTIDE SEQUENCE</scope>
    <source>
        <strain evidence="1">NBRC 1967</strain>
    </source>
</reference>
<accession>A0ACB5TIN6</accession>
<proteinExistence type="predicted"/>
<dbReference type="EMBL" id="BSXV01000528">
    <property type="protein sequence ID" value="GME89482.1"/>
    <property type="molecule type" value="Genomic_DNA"/>
</dbReference>